<feature type="chain" id="PRO_5016003937" evidence="1">
    <location>
        <begin position="25"/>
        <end position="180"/>
    </location>
</feature>
<proteinExistence type="predicted"/>
<name>A0A2V3IWM9_9FLOR</name>
<dbReference type="Proteomes" id="UP000247409">
    <property type="component" value="Unassembled WGS sequence"/>
</dbReference>
<protein>
    <submittedName>
        <fullName evidence="2">Uncharacterized protein</fullName>
    </submittedName>
</protein>
<dbReference type="AlphaFoldDB" id="A0A2V3IWM9"/>
<evidence type="ECO:0000313" key="2">
    <source>
        <dbReference type="EMBL" id="PXF46548.1"/>
    </source>
</evidence>
<reference evidence="2 3" key="1">
    <citation type="journal article" date="2018" name="Mol. Biol. Evol.">
        <title>Analysis of the draft genome of the red seaweed Gracilariopsis chorda provides insights into genome size evolution in Rhodophyta.</title>
        <authorList>
            <person name="Lee J."/>
            <person name="Yang E.C."/>
            <person name="Graf L."/>
            <person name="Yang J.H."/>
            <person name="Qiu H."/>
            <person name="Zel Zion U."/>
            <person name="Chan C.X."/>
            <person name="Stephens T.G."/>
            <person name="Weber A.P.M."/>
            <person name="Boo G.H."/>
            <person name="Boo S.M."/>
            <person name="Kim K.M."/>
            <person name="Shin Y."/>
            <person name="Jung M."/>
            <person name="Lee S.J."/>
            <person name="Yim H.S."/>
            <person name="Lee J.H."/>
            <person name="Bhattacharya D."/>
            <person name="Yoon H.S."/>
        </authorList>
    </citation>
    <scope>NUCLEOTIDE SEQUENCE [LARGE SCALE GENOMIC DNA]</scope>
    <source>
        <strain evidence="2 3">SKKU-2015</strain>
        <tissue evidence="2">Whole body</tissue>
    </source>
</reference>
<evidence type="ECO:0000256" key="1">
    <source>
        <dbReference type="SAM" id="SignalP"/>
    </source>
</evidence>
<sequence>MKFHCFQIALFLLATFTLVSVSFAVPAIGGKKPHRDPAVDAVALIHARKAVLRNLVAKDNGVPLDKDVIPPSPTPSPSPDTCWKRNKQSITYRSGDCMPYHLFRCTERTVIHHIPDNEVVTGKCGIVASDIIYADPDLGWSIDYDEKAKTVKIVLKNCGGRFCFGNRDFGAGCVVDRYVC</sequence>
<keyword evidence="3" id="KW-1185">Reference proteome</keyword>
<keyword evidence="1" id="KW-0732">Signal</keyword>
<organism evidence="2 3">
    <name type="scientific">Gracilariopsis chorda</name>
    <dbReference type="NCBI Taxonomy" id="448386"/>
    <lineage>
        <taxon>Eukaryota</taxon>
        <taxon>Rhodophyta</taxon>
        <taxon>Florideophyceae</taxon>
        <taxon>Rhodymeniophycidae</taxon>
        <taxon>Gracilariales</taxon>
        <taxon>Gracilariaceae</taxon>
        <taxon>Gracilariopsis</taxon>
    </lineage>
</organism>
<feature type="signal peptide" evidence="1">
    <location>
        <begin position="1"/>
        <end position="24"/>
    </location>
</feature>
<gene>
    <name evidence="2" type="ORF">BWQ96_03676</name>
</gene>
<accession>A0A2V3IWM9</accession>
<comment type="caution">
    <text evidence="2">The sequence shown here is derived from an EMBL/GenBank/DDBJ whole genome shotgun (WGS) entry which is preliminary data.</text>
</comment>
<evidence type="ECO:0000313" key="3">
    <source>
        <dbReference type="Proteomes" id="UP000247409"/>
    </source>
</evidence>
<dbReference type="EMBL" id="NBIV01000036">
    <property type="protein sequence ID" value="PXF46548.1"/>
    <property type="molecule type" value="Genomic_DNA"/>
</dbReference>